<feature type="compositionally biased region" description="Low complexity" evidence="1">
    <location>
        <begin position="242"/>
        <end position="260"/>
    </location>
</feature>
<name>A0AA51GK44_9MONO</name>
<feature type="region of interest" description="Disordered" evidence="1">
    <location>
        <begin position="242"/>
        <end position="280"/>
    </location>
</feature>
<proteinExistence type="predicted"/>
<organism evidence="2">
    <name type="scientific">Rhizoctonia cerealis phyllomonavirus</name>
    <dbReference type="NCBI Taxonomy" id="3068671"/>
    <lineage>
        <taxon>Viruses</taxon>
        <taxon>Riboviria</taxon>
        <taxon>Orthornavirae</taxon>
        <taxon>Negarnaviricota</taxon>
        <taxon>Haploviricotina</taxon>
        <taxon>Monjiviricetes</taxon>
        <taxon>Mononegavirales</taxon>
        <taxon>Mymonaviridae</taxon>
        <taxon>Phyllomonavirus</taxon>
    </lineage>
</organism>
<sequence>MSNYNYNSPPWYFSLVNPSSADPLDRDAGSDFGTLVATPQPSGAPSPFTGVEGLAGPEDEDAGPTTSPPDFIDSSPSTPPHELPSRPVSPSGMPTNLGIPIARSPALSDRSLALDDVVRVRSPQRVRLGALSPEGGPMTQLHHREPGIHAQVPGPNANPGRPELVADLDASLPEDPTPAEYRGRITTLEREVAALRELVARRDARDREIARDFQRFVMAQIDLSTRATHDMIRSGFAALAGSNAPAASQPQQAPAAQSNQTVWTPVTRSTAPDPNLDEGC</sequence>
<protein>
    <submittedName>
        <fullName evidence="2">Uncharacterized protein</fullName>
    </submittedName>
</protein>
<evidence type="ECO:0000313" key="2">
    <source>
        <dbReference type="EMBL" id="WMI40130.1"/>
    </source>
</evidence>
<accession>A0AA51GK44</accession>
<dbReference type="EMBL" id="OQ999763">
    <property type="protein sequence ID" value="WMI40130.1"/>
    <property type="molecule type" value="Viral_cRNA"/>
</dbReference>
<evidence type="ECO:0000256" key="1">
    <source>
        <dbReference type="SAM" id="MobiDB-lite"/>
    </source>
</evidence>
<reference evidence="2" key="2">
    <citation type="submission" date="2023-05" db="EMBL/GenBank/DDBJ databases">
        <authorList>
            <person name="Li W."/>
        </authorList>
    </citation>
    <scope>NUCLEOTIDE SEQUENCE</scope>
    <source>
        <strain evidence="2">RcPhV-10125-2</strain>
    </source>
</reference>
<feature type="region of interest" description="Disordered" evidence="1">
    <location>
        <begin position="15"/>
        <end position="106"/>
    </location>
</feature>
<reference evidence="2" key="1">
    <citation type="journal article" date="2023" name="Microbiol. Spectr.">
        <title>Extreme Diversity of Mycoviruses Present in Single Strains of Rhizoctonia cerealis, the Pathogen of Wheat Sharp Eyespot.</title>
        <authorList>
            <person name="Li W."/>
            <person name="Sun H."/>
            <person name="Cao S."/>
            <person name="Zhang A."/>
            <person name="Zhang H."/>
            <person name="Shu Y."/>
            <person name="Chen H."/>
        </authorList>
    </citation>
    <scope>NUCLEOTIDE SEQUENCE</scope>
    <source>
        <strain evidence="2">RcPhV-10125-2</strain>
    </source>
</reference>
<feature type="compositionally biased region" description="Polar residues" evidence="1">
    <location>
        <begin position="261"/>
        <end position="272"/>
    </location>
</feature>